<dbReference type="InterPro" id="IPR008978">
    <property type="entry name" value="HSP20-like_chaperone"/>
</dbReference>
<evidence type="ECO:0000313" key="4">
    <source>
        <dbReference type="EMBL" id="CAK0888269.1"/>
    </source>
</evidence>
<dbReference type="InterPro" id="IPR011990">
    <property type="entry name" value="TPR-like_helical_dom_sf"/>
</dbReference>
<dbReference type="Proteomes" id="UP001189429">
    <property type="component" value="Unassembled WGS sequence"/>
</dbReference>
<evidence type="ECO:0000256" key="1">
    <source>
        <dbReference type="PROSITE-ProRule" id="PRU00285"/>
    </source>
</evidence>
<gene>
    <name evidence="4" type="ORF">PCOR1329_LOCUS69086</name>
</gene>
<evidence type="ECO:0000313" key="5">
    <source>
        <dbReference type="Proteomes" id="UP001189429"/>
    </source>
</evidence>
<dbReference type="SUPFAM" id="SSF49764">
    <property type="entry name" value="HSP20-like chaperones"/>
    <property type="match status" value="1"/>
</dbReference>
<feature type="compositionally biased region" description="Basic and acidic residues" evidence="2">
    <location>
        <begin position="431"/>
        <end position="462"/>
    </location>
</feature>
<feature type="region of interest" description="Disordered" evidence="2">
    <location>
        <begin position="1"/>
        <end position="39"/>
    </location>
</feature>
<protein>
    <recommendedName>
        <fullName evidence="3">SHSP domain-containing protein</fullName>
    </recommendedName>
</protein>
<dbReference type="Gene3D" id="1.25.40.10">
    <property type="entry name" value="Tetratricopeptide repeat domain"/>
    <property type="match status" value="1"/>
</dbReference>
<sequence>MSDAELFADVAPVTPSLASDEPMEADSSDDAPLRRTQSQAVKRIKIDEVARTVQERDEPVQELRKALSQLCRRQADADADADAEDLATRREHAAEQLRQVERLQQGFRNFGEDLMEGMLALDRLSGLAEEDRAVRKQTLRGIQGLLDEVDGAKPRVAQLRKRLAAELERLGPEPSPARAEPEAPPEATPEPAAPLEPEDACGPAAPAPAPGPASQQQRRLPRPSVDWSRVRLPAEFSAAERGRAYVLSAQLPGLEADSVRLARRGGGVLCVQGLRLPSPAEQRALERALAAHLQRLPRERRRHLQQEEVDELAAQLGRGRFGLVREQFELPGDVDWEGVECTYEQGVLRVVLPRLAMTARSFGGYGVPGRRRASQPRPCPGRWDHGLWTAAMPETFAKTPLLYSAGALRLTASTESRLPMLVPQSMSRGRRGGERGRCPREHRAAERRPPRALRDGAGRRAPDLPPMPRGSQGSLLKLEGAIKRCGSARQWSQVLQLFRDACQLPVRVSPGCYVTTVLALGRGRQWRQALSVLGAAFADGVQANVISSHAGISACEKGGQWQSALALLCEMGDANLKPDVALQRWDERVRES</sequence>
<accession>A0ABN9WSY2</accession>
<reference evidence="4" key="1">
    <citation type="submission" date="2023-10" db="EMBL/GenBank/DDBJ databases">
        <authorList>
            <person name="Chen Y."/>
            <person name="Shah S."/>
            <person name="Dougan E. K."/>
            <person name="Thang M."/>
            <person name="Chan C."/>
        </authorList>
    </citation>
    <scope>NUCLEOTIDE SEQUENCE [LARGE SCALE GENOMIC DNA]</scope>
</reference>
<evidence type="ECO:0000256" key="2">
    <source>
        <dbReference type="SAM" id="MobiDB-lite"/>
    </source>
</evidence>
<evidence type="ECO:0000259" key="3">
    <source>
        <dbReference type="PROSITE" id="PS01031"/>
    </source>
</evidence>
<dbReference type="SUPFAM" id="SSF63491">
    <property type="entry name" value="BAG domain"/>
    <property type="match status" value="1"/>
</dbReference>
<keyword evidence="5" id="KW-1185">Reference proteome</keyword>
<dbReference type="Gene3D" id="2.60.40.790">
    <property type="match status" value="1"/>
</dbReference>
<dbReference type="InterPro" id="IPR002068">
    <property type="entry name" value="A-crystallin/Hsp20_dom"/>
</dbReference>
<feature type="compositionally biased region" description="Low complexity" evidence="2">
    <location>
        <begin position="195"/>
        <end position="204"/>
    </location>
</feature>
<organism evidence="4 5">
    <name type="scientific">Prorocentrum cordatum</name>
    <dbReference type="NCBI Taxonomy" id="2364126"/>
    <lineage>
        <taxon>Eukaryota</taxon>
        <taxon>Sar</taxon>
        <taxon>Alveolata</taxon>
        <taxon>Dinophyceae</taxon>
        <taxon>Prorocentrales</taxon>
        <taxon>Prorocentraceae</taxon>
        <taxon>Prorocentrum</taxon>
    </lineage>
</organism>
<comment type="similarity">
    <text evidence="1">Belongs to the small heat shock protein (HSP20) family.</text>
</comment>
<feature type="region of interest" description="Disordered" evidence="2">
    <location>
        <begin position="167"/>
        <end position="226"/>
    </location>
</feature>
<name>A0ABN9WSY2_9DINO</name>
<feature type="domain" description="SHSP" evidence="3">
    <location>
        <begin position="227"/>
        <end position="370"/>
    </location>
</feature>
<comment type="caution">
    <text evidence="4">The sequence shown here is derived from an EMBL/GenBank/DDBJ whole genome shotgun (WGS) entry which is preliminary data.</text>
</comment>
<dbReference type="PROSITE" id="PS01031">
    <property type="entry name" value="SHSP"/>
    <property type="match status" value="1"/>
</dbReference>
<dbReference type="EMBL" id="CAUYUJ010019050">
    <property type="protein sequence ID" value="CAK0888269.1"/>
    <property type="molecule type" value="Genomic_DNA"/>
</dbReference>
<feature type="compositionally biased region" description="Pro residues" evidence="2">
    <location>
        <begin position="182"/>
        <end position="194"/>
    </location>
</feature>
<dbReference type="CDD" id="cd06464">
    <property type="entry name" value="ACD_sHsps-like"/>
    <property type="match status" value="1"/>
</dbReference>
<feature type="region of interest" description="Disordered" evidence="2">
    <location>
        <begin position="425"/>
        <end position="472"/>
    </location>
</feature>
<dbReference type="InterPro" id="IPR036533">
    <property type="entry name" value="BAG_dom_sf"/>
</dbReference>
<proteinExistence type="inferred from homology"/>
<dbReference type="Gene3D" id="1.20.58.120">
    <property type="entry name" value="BAG domain"/>
    <property type="match status" value="1"/>
</dbReference>